<evidence type="ECO:0000313" key="6">
    <source>
        <dbReference type="Proteomes" id="UP000240542"/>
    </source>
</evidence>
<gene>
    <name evidence="5" type="ORF">CLV63_111212</name>
</gene>
<comment type="caution">
    <text evidence="5">The sequence shown here is derived from an EMBL/GenBank/DDBJ whole genome shotgun (WGS) entry which is preliminary data.</text>
</comment>
<dbReference type="InterPro" id="IPR013762">
    <property type="entry name" value="Integrase-like_cat_sf"/>
</dbReference>
<evidence type="ECO:0000256" key="3">
    <source>
        <dbReference type="PROSITE-ProRule" id="PRU01248"/>
    </source>
</evidence>
<organism evidence="5 6">
    <name type="scientific">Murinocardiopsis flavida</name>
    <dbReference type="NCBI Taxonomy" id="645275"/>
    <lineage>
        <taxon>Bacteria</taxon>
        <taxon>Bacillati</taxon>
        <taxon>Actinomycetota</taxon>
        <taxon>Actinomycetes</taxon>
        <taxon>Streptosporangiales</taxon>
        <taxon>Nocardiopsidaceae</taxon>
        <taxon>Murinocardiopsis</taxon>
    </lineage>
</organism>
<reference evidence="5 6" key="1">
    <citation type="submission" date="2018-03" db="EMBL/GenBank/DDBJ databases">
        <title>Genomic Encyclopedia of Archaeal and Bacterial Type Strains, Phase II (KMG-II): from individual species to whole genera.</title>
        <authorList>
            <person name="Goeker M."/>
        </authorList>
    </citation>
    <scope>NUCLEOTIDE SEQUENCE [LARGE SCALE GENOMIC DNA]</scope>
    <source>
        <strain evidence="5 6">DSM 45312</strain>
    </source>
</reference>
<keyword evidence="6" id="KW-1185">Reference proteome</keyword>
<dbReference type="EMBL" id="PYGA01000011">
    <property type="protein sequence ID" value="PSK96615.1"/>
    <property type="molecule type" value="Genomic_DNA"/>
</dbReference>
<dbReference type="PROSITE" id="PS51900">
    <property type="entry name" value="CB"/>
    <property type="match status" value="1"/>
</dbReference>
<dbReference type="GO" id="GO:0015074">
    <property type="term" value="P:DNA integration"/>
    <property type="evidence" value="ECO:0007669"/>
    <property type="project" value="InterPro"/>
</dbReference>
<dbReference type="Pfam" id="PF14659">
    <property type="entry name" value="Phage_int_SAM_3"/>
    <property type="match status" value="1"/>
</dbReference>
<dbReference type="AlphaFoldDB" id="A0A2P8DHB9"/>
<keyword evidence="1 3" id="KW-0238">DNA-binding</keyword>
<keyword evidence="2" id="KW-0233">DNA recombination</keyword>
<evidence type="ECO:0000259" key="4">
    <source>
        <dbReference type="PROSITE" id="PS51900"/>
    </source>
</evidence>
<feature type="domain" description="Core-binding (CB)" evidence="4">
    <location>
        <begin position="58"/>
        <end position="135"/>
    </location>
</feature>
<dbReference type="RefSeq" id="WP_106583982.1">
    <property type="nucleotide sequence ID" value="NZ_PYGA01000011.1"/>
</dbReference>
<protein>
    <submittedName>
        <fullName evidence="5">Integrase-like protein</fullName>
    </submittedName>
</protein>
<dbReference type="InterPro" id="IPR004107">
    <property type="entry name" value="Integrase_SAM-like_N"/>
</dbReference>
<dbReference type="InterPro" id="IPR010998">
    <property type="entry name" value="Integrase_recombinase_N"/>
</dbReference>
<dbReference type="OrthoDB" id="4529782at2"/>
<dbReference type="GO" id="GO:0003677">
    <property type="term" value="F:DNA binding"/>
    <property type="evidence" value="ECO:0007669"/>
    <property type="project" value="UniProtKB-UniRule"/>
</dbReference>
<dbReference type="InterPro" id="IPR011010">
    <property type="entry name" value="DNA_brk_join_enz"/>
</dbReference>
<evidence type="ECO:0000313" key="5">
    <source>
        <dbReference type="EMBL" id="PSK96615.1"/>
    </source>
</evidence>
<dbReference type="Gene3D" id="1.10.150.130">
    <property type="match status" value="1"/>
</dbReference>
<accession>A0A2P8DHB9</accession>
<dbReference type="SUPFAM" id="SSF56349">
    <property type="entry name" value="DNA breaking-rejoining enzymes"/>
    <property type="match status" value="2"/>
</dbReference>
<evidence type="ECO:0000256" key="2">
    <source>
        <dbReference type="ARBA" id="ARBA00023172"/>
    </source>
</evidence>
<dbReference type="GO" id="GO:0006310">
    <property type="term" value="P:DNA recombination"/>
    <property type="evidence" value="ECO:0007669"/>
    <property type="project" value="UniProtKB-KW"/>
</dbReference>
<sequence length="506" mass="56986">MAYAEKRGNLWRARWRGPNGRLESEPGFTSKRAAAKYGRDQEAAIRNDTYVDPRSGLLRVTEWANTWFAALDLERTTLANYRYHLESHVLPVFGERELRSLTPEEIAIWERELQVSRRTAREARSVFTTMLNDAIPRYIKLNPAARKRGKGRKGQRRIDRAVQRTEKAWVSPFQALLLAERCALLSGHDDDFALVITAAYTAARWSELMGLAPENVRQGELDIHWKLYELDGHFYRGRPKDGSMRTVDLPPFLYRLLEKHLRSTAPRTCHCGHREEPWCAGQDYLFLTAQGGHHRRSTYSERTFRPAADGWYPERGGKVPRPARPVLVDLAGLWPGRPVAPWPPAVPGEPFHPPTGRGHARLVSGGDGRGRCSHCRRTQLLRLDGTLIRHVGSGSTCPGSGEPPAADAVLASWLPLRAGLTPHGLRHSHEPWMDDAAIPYVLQSERMGHEVPGMRGTYAHPTPDMRRALVAALERVWTKSLRARRAISERSAVPILDALLADSKGS</sequence>
<proteinExistence type="predicted"/>
<evidence type="ECO:0000256" key="1">
    <source>
        <dbReference type="ARBA" id="ARBA00023125"/>
    </source>
</evidence>
<dbReference type="InterPro" id="IPR044068">
    <property type="entry name" value="CB"/>
</dbReference>
<dbReference type="Gene3D" id="1.10.443.10">
    <property type="entry name" value="Intergrase catalytic core"/>
    <property type="match status" value="1"/>
</dbReference>
<dbReference type="Proteomes" id="UP000240542">
    <property type="component" value="Unassembled WGS sequence"/>
</dbReference>
<name>A0A2P8DHB9_9ACTN</name>